<dbReference type="eggNOG" id="KOG0044">
    <property type="taxonomic scope" value="Eukaryota"/>
</dbReference>
<name>A0A1X7VML3_AMPQE</name>
<dbReference type="InterPro" id="IPR011992">
    <property type="entry name" value="EF-hand-dom_pair"/>
</dbReference>
<evidence type="ECO:0000256" key="2">
    <source>
        <dbReference type="ARBA" id="ARBA00022737"/>
    </source>
</evidence>
<dbReference type="EnsemblMetazoa" id="XM_003383627.3">
    <property type="protein sequence ID" value="XP_003383675.1"/>
    <property type="gene ID" value="LOC100637241"/>
</dbReference>
<evidence type="ECO:0000313" key="5">
    <source>
        <dbReference type="EnsemblMetazoa" id="Aqu2.1.41085_001"/>
    </source>
</evidence>
<organism evidence="5">
    <name type="scientific">Amphimedon queenslandica</name>
    <name type="common">Sponge</name>
    <dbReference type="NCBI Taxonomy" id="400682"/>
    <lineage>
        <taxon>Eukaryota</taxon>
        <taxon>Metazoa</taxon>
        <taxon>Porifera</taxon>
        <taxon>Demospongiae</taxon>
        <taxon>Heteroscleromorpha</taxon>
        <taxon>Haplosclerida</taxon>
        <taxon>Niphatidae</taxon>
        <taxon>Amphimedon</taxon>
    </lineage>
</organism>
<dbReference type="PROSITE" id="PS50222">
    <property type="entry name" value="EF_HAND_2"/>
    <property type="match status" value="2"/>
</dbReference>
<dbReference type="AlphaFoldDB" id="A0A1X7VML3"/>
<dbReference type="GO" id="GO:0005509">
    <property type="term" value="F:calcium ion binding"/>
    <property type="evidence" value="ECO:0007669"/>
    <property type="project" value="InterPro"/>
</dbReference>
<dbReference type="CDD" id="cd00051">
    <property type="entry name" value="EFh"/>
    <property type="match status" value="2"/>
</dbReference>
<sequence>MATIPELNAIERKKLVKQSECLYKLSHFTQDETLLLLYRYHGLTSDKIDRVLFCDLLHDWFGMTDDYFMDKVFKAFDKDSDGFLNQEEWVKGLSMFLRGTLAEKIEYCFSIYDLNSDGYITREEMFHMLKNTLIKQPTEEDPEEGIKELIEILMKKMDHDNDSKVSLQDFKTTVEAERLLIEAFGPCLPEEKYCERFAAETLTRI</sequence>
<reference evidence="6" key="1">
    <citation type="journal article" date="2010" name="Nature">
        <title>The Amphimedon queenslandica genome and the evolution of animal complexity.</title>
        <authorList>
            <person name="Srivastava M."/>
            <person name="Simakov O."/>
            <person name="Chapman J."/>
            <person name="Fahey B."/>
            <person name="Gauthier M.E."/>
            <person name="Mitros T."/>
            <person name="Richards G.S."/>
            <person name="Conaco C."/>
            <person name="Dacre M."/>
            <person name="Hellsten U."/>
            <person name="Larroux C."/>
            <person name="Putnam N.H."/>
            <person name="Stanke M."/>
            <person name="Adamska M."/>
            <person name="Darling A."/>
            <person name="Degnan S.M."/>
            <person name="Oakley T.H."/>
            <person name="Plachetzki D.C."/>
            <person name="Zhai Y."/>
            <person name="Adamski M."/>
            <person name="Calcino A."/>
            <person name="Cummins S.F."/>
            <person name="Goodstein D.M."/>
            <person name="Harris C."/>
            <person name="Jackson D.J."/>
            <person name="Leys S.P."/>
            <person name="Shu S."/>
            <person name="Woodcroft B.J."/>
            <person name="Vervoort M."/>
            <person name="Kosik K.S."/>
            <person name="Manning G."/>
            <person name="Degnan B.M."/>
            <person name="Rokhsar D.S."/>
        </authorList>
    </citation>
    <scope>NUCLEOTIDE SEQUENCE [LARGE SCALE GENOMIC DNA]</scope>
</reference>
<keyword evidence="3" id="KW-0106">Calcium</keyword>
<dbReference type="Pfam" id="PF00036">
    <property type="entry name" value="EF-hand_1"/>
    <property type="match status" value="1"/>
</dbReference>
<dbReference type="EnsemblMetazoa" id="Aqu2.1.41085_001">
    <property type="protein sequence ID" value="Aqu2.1.41085_001"/>
    <property type="gene ID" value="Aqu2.1.41085"/>
</dbReference>
<dbReference type="OMA" id="MLKNSIH"/>
<evidence type="ECO:0000256" key="1">
    <source>
        <dbReference type="ARBA" id="ARBA00022723"/>
    </source>
</evidence>
<keyword evidence="2" id="KW-0677">Repeat</keyword>
<dbReference type="KEGG" id="aqu:100637241"/>
<dbReference type="STRING" id="400682.A0A1X7VML3"/>
<protein>
    <recommendedName>
        <fullName evidence="4">EF-hand domain-containing protein</fullName>
    </recommendedName>
</protein>
<keyword evidence="1" id="KW-0479">Metal-binding</keyword>
<dbReference type="PRINTS" id="PR00450">
    <property type="entry name" value="RECOVERIN"/>
</dbReference>
<dbReference type="OrthoDB" id="191686at2759"/>
<dbReference type="InterPro" id="IPR018247">
    <property type="entry name" value="EF_Hand_1_Ca_BS"/>
</dbReference>
<reference evidence="5" key="2">
    <citation type="submission" date="2017-05" db="UniProtKB">
        <authorList>
            <consortium name="EnsemblMetazoa"/>
        </authorList>
    </citation>
    <scope>IDENTIFICATION</scope>
</reference>
<dbReference type="InParanoid" id="A0A1X7VML3"/>
<dbReference type="Gene3D" id="1.10.238.10">
    <property type="entry name" value="EF-hand"/>
    <property type="match status" value="1"/>
</dbReference>
<dbReference type="PANTHER" id="PTHR23055">
    <property type="entry name" value="CALCIUM BINDING PROTEINS"/>
    <property type="match status" value="1"/>
</dbReference>
<gene>
    <name evidence="5" type="primary">100637241</name>
</gene>
<feature type="domain" description="EF-hand" evidence="4">
    <location>
        <begin position="69"/>
        <end position="99"/>
    </location>
</feature>
<dbReference type="SMART" id="SM00054">
    <property type="entry name" value="EFh"/>
    <property type="match status" value="3"/>
</dbReference>
<feature type="domain" description="EF-hand" evidence="4">
    <location>
        <begin position="100"/>
        <end position="135"/>
    </location>
</feature>
<dbReference type="Proteomes" id="UP000007879">
    <property type="component" value="Unassembled WGS sequence"/>
</dbReference>
<keyword evidence="6" id="KW-1185">Reference proteome</keyword>
<dbReference type="InterPro" id="IPR002048">
    <property type="entry name" value="EF_hand_dom"/>
</dbReference>
<dbReference type="SUPFAM" id="SSF47473">
    <property type="entry name" value="EF-hand"/>
    <property type="match status" value="1"/>
</dbReference>
<evidence type="ECO:0000313" key="6">
    <source>
        <dbReference type="Proteomes" id="UP000007879"/>
    </source>
</evidence>
<evidence type="ECO:0000259" key="4">
    <source>
        <dbReference type="PROSITE" id="PS50222"/>
    </source>
</evidence>
<dbReference type="PANTHER" id="PTHR23055:SF60">
    <property type="entry name" value="CALAXIN"/>
    <property type="match status" value="1"/>
</dbReference>
<accession>A0A1X7VML3</accession>
<proteinExistence type="predicted"/>
<evidence type="ECO:0000256" key="3">
    <source>
        <dbReference type="ARBA" id="ARBA00022837"/>
    </source>
</evidence>
<dbReference type="Pfam" id="PF13499">
    <property type="entry name" value="EF-hand_7"/>
    <property type="match status" value="1"/>
</dbReference>
<dbReference type="InterPro" id="IPR028846">
    <property type="entry name" value="Recoverin"/>
</dbReference>
<dbReference type="PROSITE" id="PS00018">
    <property type="entry name" value="EF_HAND_1"/>
    <property type="match status" value="2"/>
</dbReference>